<sequence length="116" mass="13524">MNHKITKSKGNQVLSLFCVFIFRDKHYKNSTLLLQNSVLFILPSHKKNDEDNNRQNKLIALELCFITRGSLIFITNNKTNQTKNNYSTIKACFAFAGLSDYITQNLHNRNYMQYAQ</sequence>
<organism evidence="1 2">
    <name type="scientific">Brachionus plicatilis</name>
    <name type="common">Marine rotifer</name>
    <name type="synonym">Brachionus muelleri</name>
    <dbReference type="NCBI Taxonomy" id="10195"/>
    <lineage>
        <taxon>Eukaryota</taxon>
        <taxon>Metazoa</taxon>
        <taxon>Spiralia</taxon>
        <taxon>Gnathifera</taxon>
        <taxon>Rotifera</taxon>
        <taxon>Eurotatoria</taxon>
        <taxon>Monogononta</taxon>
        <taxon>Pseudotrocha</taxon>
        <taxon>Ploima</taxon>
        <taxon>Brachionidae</taxon>
        <taxon>Brachionus</taxon>
    </lineage>
</organism>
<accession>A0A3M7S2A2</accession>
<evidence type="ECO:0000313" key="1">
    <source>
        <dbReference type="EMBL" id="RNA29914.1"/>
    </source>
</evidence>
<gene>
    <name evidence="1" type="ORF">BpHYR1_025308</name>
</gene>
<name>A0A3M7S2A2_BRAPC</name>
<proteinExistence type="predicted"/>
<dbReference type="Proteomes" id="UP000276133">
    <property type="component" value="Unassembled WGS sequence"/>
</dbReference>
<dbReference type="AlphaFoldDB" id="A0A3M7S2A2"/>
<keyword evidence="2" id="KW-1185">Reference proteome</keyword>
<dbReference type="EMBL" id="REGN01002154">
    <property type="protein sequence ID" value="RNA29914.1"/>
    <property type="molecule type" value="Genomic_DNA"/>
</dbReference>
<comment type="caution">
    <text evidence="1">The sequence shown here is derived from an EMBL/GenBank/DDBJ whole genome shotgun (WGS) entry which is preliminary data.</text>
</comment>
<protein>
    <submittedName>
        <fullName evidence="1">Uncharacterized protein</fullName>
    </submittedName>
</protein>
<reference evidence="1 2" key="1">
    <citation type="journal article" date="2018" name="Sci. Rep.">
        <title>Genomic signatures of local adaptation to the degree of environmental predictability in rotifers.</title>
        <authorList>
            <person name="Franch-Gras L."/>
            <person name="Hahn C."/>
            <person name="Garcia-Roger E.M."/>
            <person name="Carmona M.J."/>
            <person name="Serra M."/>
            <person name="Gomez A."/>
        </authorList>
    </citation>
    <scope>NUCLEOTIDE SEQUENCE [LARGE SCALE GENOMIC DNA]</scope>
    <source>
        <strain evidence="1">HYR1</strain>
    </source>
</reference>
<evidence type="ECO:0000313" key="2">
    <source>
        <dbReference type="Proteomes" id="UP000276133"/>
    </source>
</evidence>